<protein>
    <submittedName>
        <fullName evidence="3">Uncharacterized protein</fullName>
    </submittedName>
</protein>
<evidence type="ECO:0000313" key="3">
    <source>
        <dbReference type="WBParaSite" id="SVE_1916900.1"/>
    </source>
</evidence>
<feature type="transmembrane region" description="Helical" evidence="1">
    <location>
        <begin position="42"/>
        <end position="61"/>
    </location>
</feature>
<evidence type="ECO:0000313" key="2">
    <source>
        <dbReference type="Proteomes" id="UP000035680"/>
    </source>
</evidence>
<dbReference type="Proteomes" id="UP000035680">
    <property type="component" value="Unassembled WGS sequence"/>
</dbReference>
<reference evidence="3" key="2">
    <citation type="submission" date="2015-08" db="UniProtKB">
        <authorList>
            <consortium name="WormBaseParasite"/>
        </authorList>
    </citation>
    <scope>IDENTIFICATION</scope>
</reference>
<sequence length="128" mass="14374">MGLTDYQIFWTVFSVVDLLIFIIIFVGACLYFRYRRRPVEQVAVIVPAGNAVVLPNIRNMIKTVELKEDSDVATVLIIVAIVLFVITILVIVGCWLCEKKSKKGIMVKTITLTGTETELDDIKINGKK</sequence>
<dbReference type="WBParaSite" id="SVE_1916900.1">
    <property type="protein sequence ID" value="SVE_1916900.1"/>
    <property type="gene ID" value="SVE_1916900"/>
</dbReference>
<name>A0A0K0G368_STRVS</name>
<keyword evidence="1" id="KW-0812">Transmembrane</keyword>
<reference evidence="2" key="1">
    <citation type="submission" date="2014-07" db="EMBL/GenBank/DDBJ databases">
        <authorList>
            <person name="Martin A.A"/>
            <person name="De Silva N."/>
        </authorList>
    </citation>
    <scope>NUCLEOTIDE SEQUENCE</scope>
</reference>
<evidence type="ECO:0000256" key="1">
    <source>
        <dbReference type="SAM" id="Phobius"/>
    </source>
</evidence>
<keyword evidence="2" id="KW-1185">Reference proteome</keyword>
<feature type="transmembrane region" description="Helical" evidence="1">
    <location>
        <begin position="73"/>
        <end position="96"/>
    </location>
</feature>
<organism evidence="2 3">
    <name type="scientific">Strongyloides venezuelensis</name>
    <name type="common">Threadworm</name>
    <dbReference type="NCBI Taxonomy" id="75913"/>
    <lineage>
        <taxon>Eukaryota</taxon>
        <taxon>Metazoa</taxon>
        <taxon>Ecdysozoa</taxon>
        <taxon>Nematoda</taxon>
        <taxon>Chromadorea</taxon>
        <taxon>Rhabditida</taxon>
        <taxon>Tylenchina</taxon>
        <taxon>Panagrolaimomorpha</taxon>
        <taxon>Strongyloidoidea</taxon>
        <taxon>Strongyloididae</taxon>
        <taxon>Strongyloides</taxon>
    </lineage>
</organism>
<proteinExistence type="predicted"/>
<keyword evidence="1" id="KW-1133">Transmembrane helix</keyword>
<feature type="transmembrane region" description="Helical" evidence="1">
    <location>
        <begin position="6"/>
        <end position="30"/>
    </location>
</feature>
<keyword evidence="1" id="KW-0472">Membrane</keyword>
<accession>A0A0K0G368</accession>
<dbReference type="AlphaFoldDB" id="A0A0K0G368"/>